<keyword evidence="2" id="KW-1133">Transmembrane helix</keyword>
<feature type="signal peptide" evidence="3">
    <location>
        <begin position="1"/>
        <end position="30"/>
    </location>
</feature>
<proteinExistence type="predicted"/>
<keyword evidence="2" id="KW-0812">Transmembrane</keyword>
<evidence type="ECO:0000256" key="3">
    <source>
        <dbReference type="SAM" id="SignalP"/>
    </source>
</evidence>
<feature type="compositionally biased region" description="Polar residues" evidence="1">
    <location>
        <begin position="552"/>
        <end position="566"/>
    </location>
</feature>
<feature type="chain" id="PRO_5028851738" evidence="3">
    <location>
        <begin position="31"/>
        <end position="725"/>
    </location>
</feature>
<feature type="region of interest" description="Disordered" evidence="1">
    <location>
        <begin position="544"/>
        <end position="566"/>
    </location>
</feature>
<dbReference type="Proteomes" id="UP000515154">
    <property type="component" value="Linkage group LG4"/>
</dbReference>
<dbReference type="AlphaFoldDB" id="A0A7E6ESP0"/>
<keyword evidence="3" id="KW-0732">Signal</keyword>
<protein>
    <submittedName>
        <fullName evidence="5">Uncharacterized protein LOC115211118</fullName>
    </submittedName>
</protein>
<feature type="region of interest" description="Disordered" evidence="1">
    <location>
        <begin position="690"/>
        <end position="725"/>
    </location>
</feature>
<sequence>MSRMDYKVFSKHFPCWINILLLCYNTLCSAEHYQETTTAMNSKSLSVQYNKIPITTEGFPNRIKNVQLFRVMETASYHLPALKDKQLALNDLPNLIAASTETPLHSKKYHQQNNNNNNYQWAYSKHKERKNYSPHLNLSLRDMKTKQDSRFSSKWRQISALGIHSSSVKTPELSKVSPENVMVSGQPPLKSSSFDQQNPVTSQDNFNEKRKHPVLTSLHSVMTTNKMSIADNTIQSSTLQQTVSDAMLKTDPQHKPDRVILLLTPTPVLSTLTTLINETQFENYSTTEEMPLKEANSSDIPEYLAQPPFLLNVNDKSSLKGSQTKERSLSTSEDFDPNLPPLAQPAPSTHIRYGSSRRKYDSKNLPYTNPPKYGTQRPPRNILSLDVHSHHHQKGIKPTLMPSRSGLLHLTEDSETTKSHKPLVTNKIKEFTKKGLNGKMLAAVTTEFLRPSEMIPDILIVPTNSQHTHPTPTKHGFLKPVLSTPTSATAALSLKTKNKHLILSATATLDPSKMTHLCTKPCSDDANCKCCSDEELVSVESTEQVIPKEPTDNVTPQTDVSTQKNPSKTLTLSAGFGIGMGCLIAIWLIVGPVVCLICHIKDKAKKEQQIENKYKSVSPMQENSIAEALVMDELNKQFSKMKTNRESEYLWLARDKLELVSLSNADSSTQTTNQYLTSPTYTSALSYNSKKWLDSDDDDDDYDDDDDDSEDEKKDKLKYVPTVSV</sequence>
<evidence type="ECO:0000313" key="4">
    <source>
        <dbReference type="Proteomes" id="UP000515154"/>
    </source>
</evidence>
<dbReference type="RefSeq" id="XP_036358353.1">
    <property type="nucleotide sequence ID" value="XM_036502460.1"/>
</dbReference>
<feature type="compositionally biased region" description="Acidic residues" evidence="1">
    <location>
        <begin position="695"/>
        <end position="710"/>
    </location>
</feature>
<keyword evidence="4" id="KW-1185">Reference proteome</keyword>
<name>A0A7E6ESP0_9MOLL</name>
<evidence type="ECO:0000256" key="1">
    <source>
        <dbReference type="SAM" id="MobiDB-lite"/>
    </source>
</evidence>
<accession>A0A7E6ESP0</accession>
<keyword evidence="2" id="KW-0472">Membrane</keyword>
<gene>
    <name evidence="5" type="primary">LOC115211118</name>
</gene>
<feature type="transmembrane region" description="Helical" evidence="2">
    <location>
        <begin position="574"/>
        <end position="598"/>
    </location>
</feature>
<dbReference type="KEGG" id="osn:115211118"/>
<organism evidence="4 5">
    <name type="scientific">Octopus sinensis</name>
    <name type="common">East Asian common octopus</name>
    <dbReference type="NCBI Taxonomy" id="2607531"/>
    <lineage>
        <taxon>Eukaryota</taxon>
        <taxon>Metazoa</taxon>
        <taxon>Spiralia</taxon>
        <taxon>Lophotrochozoa</taxon>
        <taxon>Mollusca</taxon>
        <taxon>Cephalopoda</taxon>
        <taxon>Coleoidea</taxon>
        <taxon>Octopodiformes</taxon>
        <taxon>Octopoda</taxon>
        <taxon>Incirrata</taxon>
        <taxon>Octopodidae</taxon>
        <taxon>Octopus</taxon>
    </lineage>
</organism>
<feature type="region of interest" description="Disordered" evidence="1">
    <location>
        <begin position="313"/>
        <end position="379"/>
    </location>
</feature>
<evidence type="ECO:0000256" key="2">
    <source>
        <dbReference type="SAM" id="Phobius"/>
    </source>
</evidence>
<evidence type="ECO:0000313" key="5">
    <source>
        <dbReference type="RefSeq" id="XP_036358353.1"/>
    </source>
</evidence>
<reference evidence="5" key="1">
    <citation type="submission" date="2025-08" db="UniProtKB">
        <authorList>
            <consortium name="RefSeq"/>
        </authorList>
    </citation>
    <scope>IDENTIFICATION</scope>
</reference>